<dbReference type="EMBL" id="DUZY01000008">
    <property type="protein sequence ID" value="DAD48596.1"/>
    <property type="molecule type" value="Genomic_DNA"/>
</dbReference>
<gene>
    <name evidence="2" type="ORF">HUJ06_018533</name>
</gene>
<reference evidence="2 3" key="1">
    <citation type="journal article" date="2020" name="Mol. Biol. Evol.">
        <title>Distinct Expression and Methylation Patterns for Genes with Different Fates following a Single Whole-Genome Duplication in Flowering Plants.</title>
        <authorList>
            <person name="Shi T."/>
            <person name="Rahmani R.S."/>
            <person name="Gugger P.F."/>
            <person name="Wang M."/>
            <person name="Li H."/>
            <person name="Zhang Y."/>
            <person name="Li Z."/>
            <person name="Wang Q."/>
            <person name="Van de Peer Y."/>
            <person name="Marchal K."/>
            <person name="Chen J."/>
        </authorList>
    </citation>
    <scope>NUCLEOTIDE SEQUENCE [LARGE SCALE GENOMIC DNA]</scope>
    <source>
        <tissue evidence="2">Leaf</tissue>
    </source>
</reference>
<evidence type="ECO:0000313" key="3">
    <source>
        <dbReference type="Proteomes" id="UP000607653"/>
    </source>
</evidence>
<evidence type="ECO:0000313" key="2">
    <source>
        <dbReference type="EMBL" id="DAD48596.1"/>
    </source>
</evidence>
<accession>A0A823A0M6</accession>
<proteinExistence type="predicted"/>
<sequence>MMMHVLTYVQMRCQLHEPPELSMSSVGRLVGDLTPEICGDLSGFRALVNPGTSFFRSSTLVQGHHNRIRIHMTKKVAQNSRKKKARSGSQVIELKAAPWTNGSRAT</sequence>
<dbReference type="Proteomes" id="UP000607653">
    <property type="component" value="Unassembled WGS sequence"/>
</dbReference>
<keyword evidence="3" id="KW-1185">Reference proteome</keyword>
<name>A0A823A0M6_NELNU</name>
<comment type="caution">
    <text evidence="2">The sequence shown here is derived from an EMBL/GenBank/DDBJ whole genome shotgun (WGS) entry which is preliminary data.</text>
</comment>
<dbReference type="AlphaFoldDB" id="A0A823A0M6"/>
<organism evidence="2 3">
    <name type="scientific">Nelumbo nucifera</name>
    <name type="common">Sacred lotus</name>
    <dbReference type="NCBI Taxonomy" id="4432"/>
    <lineage>
        <taxon>Eukaryota</taxon>
        <taxon>Viridiplantae</taxon>
        <taxon>Streptophyta</taxon>
        <taxon>Embryophyta</taxon>
        <taxon>Tracheophyta</taxon>
        <taxon>Spermatophyta</taxon>
        <taxon>Magnoliopsida</taxon>
        <taxon>Proteales</taxon>
        <taxon>Nelumbonaceae</taxon>
        <taxon>Nelumbo</taxon>
    </lineage>
</organism>
<feature type="region of interest" description="Disordered" evidence="1">
    <location>
        <begin position="75"/>
        <end position="106"/>
    </location>
</feature>
<feature type="compositionally biased region" description="Basic residues" evidence="1">
    <location>
        <begin position="75"/>
        <end position="86"/>
    </location>
</feature>
<evidence type="ECO:0000256" key="1">
    <source>
        <dbReference type="SAM" id="MobiDB-lite"/>
    </source>
</evidence>
<protein>
    <submittedName>
        <fullName evidence="2">Uncharacterized protein</fullName>
    </submittedName>
</protein>